<gene>
    <name evidence="1" type="ORF">F2Q70_00023969</name>
</gene>
<proteinExistence type="predicted"/>
<name>A0A8S9GRZ1_BRACR</name>
<protein>
    <submittedName>
        <fullName evidence="1">Uncharacterized protein</fullName>
    </submittedName>
</protein>
<accession>A0A8S9GRZ1</accession>
<sequence length="94" mass="10827">MEERGLHNVVEDLLRRSKNVASSKSHFVSLIEVRQELIKDLLVSNSRRLQIEKRKGYGFDHSTYSKGGSTVETIGIFSQRLIFFFSSVMDFNSE</sequence>
<reference evidence="1" key="1">
    <citation type="submission" date="2019-12" db="EMBL/GenBank/DDBJ databases">
        <title>Genome sequencing and annotation of Brassica cretica.</title>
        <authorList>
            <person name="Studholme D.J."/>
            <person name="Sarris P.F."/>
        </authorList>
    </citation>
    <scope>NUCLEOTIDE SEQUENCE</scope>
    <source>
        <strain evidence="1">PFS-102/07</strain>
        <tissue evidence="1">Leaf</tissue>
    </source>
</reference>
<dbReference type="EMBL" id="QGKY02001925">
    <property type="protein sequence ID" value="KAF2547494.1"/>
    <property type="molecule type" value="Genomic_DNA"/>
</dbReference>
<dbReference type="AlphaFoldDB" id="A0A8S9GRZ1"/>
<comment type="caution">
    <text evidence="1">The sequence shown here is derived from an EMBL/GenBank/DDBJ whole genome shotgun (WGS) entry which is preliminary data.</text>
</comment>
<organism evidence="1">
    <name type="scientific">Brassica cretica</name>
    <name type="common">Mustard</name>
    <dbReference type="NCBI Taxonomy" id="69181"/>
    <lineage>
        <taxon>Eukaryota</taxon>
        <taxon>Viridiplantae</taxon>
        <taxon>Streptophyta</taxon>
        <taxon>Embryophyta</taxon>
        <taxon>Tracheophyta</taxon>
        <taxon>Spermatophyta</taxon>
        <taxon>Magnoliopsida</taxon>
        <taxon>eudicotyledons</taxon>
        <taxon>Gunneridae</taxon>
        <taxon>Pentapetalae</taxon>
        <taxon>rosids</taxon>
        <taxon>malvids</taxon>
        <taxon>Brassicales</taxon>
        <taxon>Brassicaceae</taxon>
        <taxon>Brassiceae</taxon>
        <taxon>Brassica</taxon>
    </lineage>
</organism>
<evidence type="ECO:0000313" key="1">
    <source>
        <dbReference type="EMBL" id="KAF2547494.1"/>
    </source>
</evidence>